<reference evidence="9 10" key="1">
    <citation type="submission" date="2019-07" db="EMBL/GenBank/DDBJ databases">
        <title>Caenimonas sedimenti sp. nov., isolated from activated sludge.</title>
        <authorList>
            <person name="Xu J."/>
        </authorList>
    </citation>
    <scope>NUCLEOTIDE SEQUENCE [LARGE SCALE GENOMIC DNA]</scope>
    <source>
        <strain evidence="9 10">HX-9-20</strain>
    </source>
</reference>
<name>A0A562ZJI6_9BURK</name>
<dbReference type="InterPro" id="IPR058245">
    <property type="entry name" value="NreC/VraR/RcsB-like_REC"/>
</dbReference>
<evidence type="ECO:0000256" key="3">
    <source>
        <dbReference type="ARBA" id="ARBA00023125"/>
    </source>
</evidence>
<dbReference type="InterPro" id="IPR001789">
    <property type="entry name" value="Sig_transdc_resp-reg_receiver"/>
</dbReference>
<gene>
    <name evidence="9" type="ORF">FN976_22390</name>
</gene>
<evidence type="ECO:0000256" key="1">
    <source>
        <dbReference type="ARBA" id="ARBA00022553"/>
    </source>
</evidence>
<evidence type="ECO:0000256" key="6">
    <source>
        <dbReference type="SAM" id="MobiDB-lite"/>
    </source>
</evidence>
<evidence type="ECO:0000259" key="7">
    <source>
        <dbReference type="PROSITE" id="PS50043"/>
    </source>
</evidence>
<evidence type="ECO:0000313" key="10">
    <source>
        <dbReference type="Proteomes" id="UP000318199"/>
    </source>
</evidence>
<dbReference type="EMBL" id="VOBQ01000018">
    <property type="protein sequence ID" value="TWO68742.1"/>
    <property type="molecule type" value="Genomic_DNA"/>
</dbReference>
<keyword evidence="3" id="KW-0238">DNA-binding</keyword>
<dbReference type="CDD" id="cd17535">
    <property type="entry name" value="REC_NarL-like"/>
    <property type="match status" value="1"/>
</dbReference>
<keyword evidence="4" id="KW-0804">Transcription</keyword>
<dbReference type="OrthoDB" id="3374006at2"/>
<dbReference type="PANTHER" id="PTHR44688:SF16">
    <property type="entry name" value="DNA-BINDING TRANSCRIPTIONAL ACTIVATOR DEVR_DOSR"/>
    <property type="match status" value="1"/>
</dbReference>
<dbReference type="PRINTS" id="PR00038">
    <property type="entry name" value="HTHLUXR"/>
</dbReference>
<dbReference type="Pfam" id="PF00072">
    <property type="entry name" value="Response_reg"/>
    <property type="match status" value="1"/>
</dbReference>
<dbReference type="Gene3D" id="1.10.10.10">
    <property type="entry name" value="Winged helix-like DNA-binding domain superfamily/Winged helix DNA-binding domain"/>
    <property type="match status" value="1"/>
</dbReference>
<evidence type="ECO:0000256" key="4">
    <source>
        <dbReference type="ARBA" id="ARBA00023163"/>
    </source>
</evidence>
<dbReference type="InterPro" id="IPR000792">
    <property type="entry name" value="Tscrpt_reg_LuxR_C"/>
</dbReference>
<dbReference type="SMART" id="SM00421">
    <property type="entry name" value="HTH_LUXR"/>
    <property type="match status" value="1"/>
</dbReference>
<accession>A0A562ZJI6</accession>
<dbReference type="InterPro" id="IPR016032">
    <property type="entry name" value="Sig_transdc_resp-reg_C-effctor"/>
</dbReference>
<dbReference type="Pfam" id="PF00196">
    <property type="entry name" value="GerE"/>
    <property type="match status" value="1"/>
</dbReference>
<organism evidence="9 10">
    <name type="scientific">Caenimonas sedimenti</name>
    <dbReference type="NCBI Taxonomy" id="2596921"/>
    <lineage>
        <taxon>Bacteria</taxon>
        <taxon>Pseudomonadati</taxon>
        <taxon>Pseudomonadota</taxon>
        <taxon>Betaproteobacteria</taxon>
        <taxon>Burkholderiales</taxon>
        <taxon>Comamonadaceae</taxon>
        <taxon>Caenimonas</taxon>
    </lineage>
</organism>
<dbReference type="InterPro" id="IPR011006">
    <property type="entry name" value="CheY-like_superfamily"/>
</dbReference>
<sequence>MQPMDLTLNPREHAPITLHGGTDRPPRREPAMPTILVIDDHELFRMGLCIVLNDARSEPAALLEADCLRAGMALYAERGAGIDLVVLDLNLPDGKGLYALETFRRAHPAARIVALTETVDAAVAEEARALGAEAVLHKACGADAFRELAVAARRPLAAAQDGWPGAMPPVSDCVSAQLRLTPRQVKILDLVLQGHPNQEIGAVTGLKTGTVKNHISWLLVVFGVPSRSRLISLFR</sequence>
<evidence type="ECO:0000313" key="9">
    <source>
        <dbReference type="EMBL" id="TWO68742.1"/>
    </source>
</evidence>
<dbReference type="PANTHER" id="PTHR44688">
    <property type="entry name" value="DNA-BINDING TRANSCRIPTIONAL ACTIVATOR DEVR_DOSR"/>
    <property type="match status" value="1"/>
</dbReference>
<dbReference type="SMART" id="SM00448">
    <property type="entry name" value="REC"/>
    <property type="match status" value="1"/>
</dbReference>
<dbReference type="SUPFAM" id="SSF52172">
    <property type="entry name" value="CheY-like"/>
    <property type="match status" value="1"/>
</dbReference>
<feature type="domain" description="HTH luxR-type" evidence="7">
    <location>
        <begin position="173"/>
        <end position="235"/>
    </location>
</feature>
<dbReference type="PROSITE" id="PS50110">
    <property type="entry name" value="RESPONSE_REGULATORY"/>
    <property type="match status" value="1"/>
</dbReference>
<dbReference type="AlphaFoldDB" id="A0A562ZJI6"/>
<dbReference type="GO" id="GO:0000160">
    <property type="term" value="P:phosphorelay signal transduction system"/>
    <property type="evidence" value="ECO:0007669"/>
    <property type="project" value="InterPro"/>
</dbReference>
<keyword evidence="10" id="KW-1185">Reference proteome</keyword>
<keyword evidence="2" id="KW-0805">Transcription regulation</keyword>
<dbReference type="Gene3D" id="3.40.50.2300">
    <property type="match status" value="1"/>
</dbReference>
<dbReference type="Proteomes" id="UP000318199">
    <property type="component" value="Unassembled WGS sequence"/>
</dbReference>
<keyword evidence="1 5" id="KW-0597">Phosphoprotein</keyword>
<proteinExistence type="predicted"/>
<dbReference type="GO" id="GO:0006355">
    <property type="term" value="P:regulation of DNA-templated transcription"/>
    <property type="evidence" value="ECO:0007669"/>
    <property type="project" value="InterPro"/>
</dbReference>
<feature type="region of interest" description="Disordered" evidence="6">
    <location>
        <begin position="1"/>
        <end position="29"/>
    </location>
</feature>
<evidence type="ECO:0000259" key="8">
    <source>
        <dbReference type="PROSITE" id="PS50110"/>
    </source>
</evidence>
<dbReference type="InterPro" id="IPR036388">
    <property type="entry name" value="WH-like_DNA-bd_sf"/>
</dbReference>
<feature type="domain" description="Response regulatory" evidence="8">
    <location>
        <begin position="34"/>
        <end position="153"/>
    </location>
</feature>
<protein>
    <submittedName>
        <fullName evidence="9">Response regulator transcription factor</fullName>
    </submittedName>
</protein>
<evidence type="ECO:0000256" key="2">
    <source>
        <dbReference type="ARBA" id="ARBA00023015"/>
    </source>
</evidence>
<feature type="modified residue" description="4-aspartylphosphate" evidence="5">
    <location>
        <position position="88"/>
    </location>
</feature>
<dbReference type="CDD" id="cd06170">
    <property type="entry name" value="LuxR_C_like"/>
    <property type="match status" value="1"/>
</dbReference>
<dbReference type="SUPFAM" id="SSF46894">
    <property type="entry name" value="C-terminal effector domain of the bipartite response regulators"/>
    <property type="match status" value="1"/>
</dbReference>
<dbReference type="GO" id="GO:0003677">
    <property type="term" value="F:DNA binding"/>
    <property type="evidence" value="ECO:0007669"/>
    <property type="project" value="UniProtKB-KW"/>
</dbReference>
<comment type="caution">
    <text evidence="9">The sequence shown here is derived from an EMBL/GenBank/DDBJ whole genome shotgun (WGS) entry which is preliminary data.</text>
</comment>
<evidence type="ECO:0000256" key="5">
    <source>
        <dbReference type="PROSITE-ProRule" id="PRU00169"/>
    </source>
</evidence>
<dbReference type="PROSITE" id="PS50043">
    <property type="entry name" value="HTH_LUXR_2"/>
    <property type="match status" value="1"/>
</dbReference>